<evidence type="ECO:0000259" key="6">
    <source>
        <dbReference type="PROSITE" id="PS50219"/>
    </source>
</evidence>
<keyword evidence="4" id="KW-0653">Protein transport</keyword>
<sequence length="1224" mass="134107">MNDLPHFHVQPVLSELYDSKDLLDFSGPPTPPQPSTSSPSLFQSASSIAAAAGRRAAAAASSTSNQPSSPQQQHTASTGGSAKEIRCVEGFGQNMYVGASDGTVEWWVCDGSPGASAMNGWSMKHRHTLFPRRPVSRLYVLPKISKLLIVSDGTLHALGLPNLEPLPSSHVPPLRGVLSVILDDEELDWGGPGSEDPNAQMTVVVVRRKGLGVYKLGNRMSAVKELPLPAPPTEHALFASYLCAAIPSITPDQSPLYSLIDLSDASLTEVLPVTQIDQAVAEFDVNPNVVVIPGENEFLVTSYTGSSTMGVFLNGQGDPVRGTMEWASHPLRIAVESGYIIALLRNHTIVIHSLEDLDVPAQTVELSLGAFDLTYSPYGISVRDLVRDERLGSYRLKLLGGKLAPPKPIETRLPVPDPGTVNASADSTADLPSSGDGVISPTDGLSPTAEDPPSGSGLTPPSSPRRAPVTPQRGSSLPSSTFISTGPFSTAVAETLIIGRHTIQSLTPTPVILRLEALCSERKMEEAISLVDDERRRGRRGEIDVDKSTHQSTMRYMHLYLAAHLLEEAMFDKAQDYWIRGKVDPRILVRCYTDLRGKVIGSEEEVDSYAGLQKVLEDMPSVEEIISSSIKRNYSPHVQPNSATAPETSVLRSAMQEEARDMLAECLRKTRTSRRKGGGSRGIDSRKIDIVIDTTLAKLLADKGTTNELLALLAAPNDCVFSELEPFLEKRPYVLVTVMRTQGRVDRVLELLKEIADTGINDPICEDPVEELAQQLESVKDPQLFLKYALWVVEKRPTRGLSILMAQNAKTGVRLDEVQLVDDLRKIDETIANKYIEHAIVTKRSPSRVLHQQLLDVLLDEAEMLCADDGVRYHLEELDAEYRLEPEPRPFPIFLAEIAPDTPVKRNRLKTMLFLQGSPFFDLEAAAKKLEGMELLKYELAIIYGRLAKHRKSLSLLALTIGDSISAQTYCTTQGEIIPPKIARSTATSSRIKGMDGWATLGEVGRRKKEVKEDEMRGLVKELLGVYMSDSKGTSKQAAALLNAQSVHLDVLEVLGQMPNEWPLDEVSSFIKRSMRRGMHERATWGVLKAISAGQNLEVSEEYLNEIRRIPPVVRRNHPGRDRRANDDLDPNLGYELALGHSPPDEGSIAEKEWNSYDEKGLVDDEMDGDAKAEAKVEEKVGSDANDNDKVRAGGAGVEGEKRVTRQPDNAHPSVDVGVEDRPF</sequence>
<evidence type="ECO:0000313" key="8">
    <source>
        <dbReference type="Proteomes" id="UP000092666"/>
    </source>
</evidence>
<proteinExistence type="predicted"/>
<feature type="compositionally biased region" description="Polar residues" evidence="5">
    <location>
        <begin position="472"/>
        <end position="484"/>
    </location>
</feature>
<dbReference type="InterPro" id="IPR001180">
    <property type="entry name" value="CNH_dom"/>
</dbReference>
<dbReference type="EMBL" id="KI669494">
    <property type="protein sequence ID" value="OCF36747.1"/>
    <property type="molecule type" value="Genomic_DNA"/>
</dbReference>
<dbReference type="OrthoDB" id="10258882at2759"/>
<feature type="region of interest" description="Disordered" evidence="5">
    <location>
        <begin position="1162"/>
        <end position="1224"/>
    </location>
</feature>
<feature type="compositionally biased region" description="Polar residues" evidence="5">
    <location>
        <begin position="421"/>
        <end position="431"/>
    </location>
</feature>
<dbReference type="GO" id="GO:0006914">
    <property type="term" value="P:autophagy"/>
    <property type="evidence" value="ECO:0007669"/>
    <property type="project" value="TreeGrafter"/>
</dbReference>
<reference evidence="8" key="2">
    <citation type="submission" date="2013-12" db="EMBL/GenBank/DDBJ databases">
        <title>Evolution of pathogenesis and genome organization in the Tremellales.</title>
        <authorList>
            <person name="Cuomo C."/>
            <person name="Litvintseva A."/>
            <person name="Heitman J."/>
            <person name="Chen Y."/>
            <person name="Sun S."/>
            <person name="Springer D."/>
            <person name="Dromer F."/>
            <person name="Young S."/>
            <person name="Zeng Q."/>
            <person name="Chapman S."/>
            <person name="Gujja S."/>
            <person name="Saif S."/>
            <person name="Birren B."/>
        </authorList>
    </citation>
    <scope>NUCLEOTIDE SEQUENCE [LARGE SCALE GENOMIC DNA]</scope>
    <source>
        <strain evidence="8">BCC8398</strain>
    </source>
</reference>
<gene>
    <name evidence="7" type="ORF">I316_01343</name>
</gene>
<dbReference type="GO" id="GO:0034058">
    <property type="term" value="P:endosomal vesicle fusion"/>
    <property type="evidence" value="ECO:0007669"/>
    <property type="project" value="TreeGrafter"/>
</dbReference>
<evidence type="ECO:0000256" key="5">
    <source>
        <dbReference type="SAM" id="MobiDB-lite"/>
    </source>
</evidence>
<dbReference type="Proteomes" id="UP000092666">
    <property type="component" value="Unassembled WGS sequence"/>
</dbReference>
<feature type="compositionally biased region" description="Low complexity" evidence="5">
    <location>
        <begin position="35"/>
        <end position="73"/>
    </location>
</feature>
<dbReference type="Pfam" id="PF00780">
    <property type="entry name" value="CNH"/>
    <property type="match status" value="1"/>
</dbReference>
<evidence type="ECO:0000256" key="2">
    <source>
        <dbReference type="ARBA" id="ARBA00022448"/>
    </source>
</evidence>
<keyword evidence="3" id="KW-0963">Cytoplasm</keyword>
<name>A0A1B9H0H6_9TREE</name>
<feature type="region of interest" description="Disordered" evidence="5">
    <location>
        <begin position="20"/>
        <end position="81"/>
    </location>
</feature>
<dbReference type="PANTHER" id="PTHR12894:SF27">
    <property type="entry name" value="TRANSFORMING GROWTH FACTOR-BETA RECEPTOR-ASSOCIATED PROTEIN 1"/>
    <property type="match status" value="1"/>
</dbReference>
<evidence type="ECO:0000256" key="4">
    <source>
        <dbReference type="ARBA" id="ARBA00022927"/>
    </source>
</evidence>
<evidence type="ECO:0000313" key="7">
    <source>
        <dbReference type="EMBL" id="OCF36747.1"/>
    </source>
</evidence>
<dbReference type="PANTHER" id="PTHR12894">
    <property type="entry name" value="CNH DOMAIN CONTAINING"/>
    <property type="match status" value="1"/>
</dbReference>
<protein>
    <recommendedName>
        <fullName evidence="6">CNH domain-containing protein</fullName>
    </recommendedName>
</protein>
<accession>A0A1B9H0H6</accession>
<reference evidence="7 8" key="1">
    <citation type="submission" date="2013-07" db="EMBL/GenBank/DDBJ databases">
        <title>The Genome Sequence of Cryptococcus heveanensis BCC8398.</title>
        <authorList>
            <consortium name="The Broad Institute Genome Sequencing Platform"/>
            <person name="Cuomo C."/>
            <person name="Litvintseva A."/>
            <person name="Chen Y."/>
            <person name="Heitman J."/>
            <person name="Sun S."/>
            <person name="Springer D."/>
            <person name="Dromer F."/>
            <person name="Young S.K."/>
            <person name="Zeng Q."/>
            <person name="Gargeya S."/>
            <person name="Fitzgerald M."/>
            <person name="Abouelleil A."/>
            <person name="Alvarado L."/>
            <person name="Berlin A.M."/>
            <person name="Chapman S.B."/>
            <person name="Dewar J."/>
            <person name="Goldberg J."/>
            <person name="Griggs A."/>
            <person name="Gujja S."/>
            <person name="Hansen M."/>
            <person name="Howarth C."/>
            <person name="Imamovic A."/>
            <person name="Larimer J."/>
            <person name="McCowan C."/>
            <person name="Murphy C."/>
            <person name="Pearson M."/>
            <person name="Priest M."/>
            <person name="Roberts A."/>
            <person name="Saif S."/>
            <person name="Shea T."/>
            <person name="Sykes S."/>
            <person name="Wortman J."/>
            <person name="Nusbaum C."/>
            <person name="Birren B."/>
        </authorList>
    </citation>
    <scope>NUCLEOTIDE SEQUENCE [LARGE SCALE GENOMIC DNA]</scope>
    <source>
        <strain evidence="7 8">BCC8398</strain>
    </source>
</reference>
<feature type="region of interest" description="Disordered" evidence="5">
    <location>
        <begin position="407"/>
        <end position="484"/>
    </location>
</feature>
<dbReference type="GO" id="GO:0016020">
    <property type="term" value="C:membrane"/>
    <property type="evidence" value="ECO:0007669"/>
    <property type="project" value="TreeGrafter"/>
</dbReference>
<evidence type="ECO:0000256" key="1">
    <source>
        <dbReference type="ARBA" id="ARBA00004496"/>
    </source>
</evidence>
<feature type="compositionally biased region" description="Basic and acidic residues" evidence="5">
    <location>
        <begin position="1162"/>
        <end position="1192"/>
    </location>
</feature>
<evidence type="ECO:0000256" key="3">
    <source>
        <dbReference type="ARBA" id="ARBA00022490"/>
    </source>
</evidence>
<organism evidence="7 8">
    <name type="scientific">Kwoniella heveanensis BCC8398</name>
    <dbReference type="NCBI Taxonomy" id="1296120"/>
    <lineage>
        <taxon>Eukaryota</taxon>
        <taxon>Fungi</taxon>
        <taxon>Dikarya</taxon>
        <taxon>Basidiomycota</taxon>
        <taxon>Agaricomycotina</taxon>
        <taxon>Tremellomycetes</taxon>
        <taxon>Tremellales</taxon>
        <taxon>Cryptococcaceae</taxon>
        <taxon>Kwoniella</taxon>
    </lineage>
</organism>
<feature type="domain" description="CNH" evidence="6">
    <location>
        <begin position="82"/>
        <end position="379"/>
    </location>
</feature>
<comment type="subcellular location">
    <subcellularLocation>
        <location evidence="1">Cytoplasm</location>
    </subcellularLocation>
</comment>
<keyword evidence="2" id="KW-0813">Transport</keyword>
<dbReference type="InterPro" id="IPR019452">
    <property type="entry name" value="VPS39/TGF_beta_rcpt-assoc_1"/>
</dbReference>
<dbReference type="AlphaFoldDB" id="A0A1B9H0H6"/>
<dbReference type="InterPro" id="IPR032914">
    <property type="entry name" value="Vam6/VPS39/TRAP1"/>
</dbReference>
<dbReference type="Pfam" id="PF10366">
    <property type="entry name" value="Vps39_1"/>
    <property type="match status" value="1"/>
</dbReference>
<dbReference type="PROSITE" id="PS50219">
    <property type="entry name" value="CNH"/>
    <property type="match status" value="1"/>
</dbReference>
<dbReference type="STRING" id="1296120.A0A1B9H0H6"/>
<keyword evidence="8" id="KW-1185">Reference proteome</keyword>
<dbReference type="GO" id="GO:0015031">
    <property type="term" value="P:protein transport"/>
    <property type="evidence" value="ECO:0007669"/>
    <property type="project" value="UniProtKB-KW"/>
</dbReference>
<dbReference type="GO" id="GO:0005737">
    <property type="term" value="C:cytoplasm"/>
    <property type="evidence" value="ECO:0007669"/>
    <property type="project" value="UniProtKB-SubCell"/>
</dbReference>